<sequence>MSTYAKFIKEILPKKRKIGGETMMLTEECSAILQKKLPPKLKDSGSFIIPCIGIVKDTQLMLQFADRSMKHPYGVIEDVLVKVDKFIFPVDFVVLDTEEDIDIPLILERPFLATRRAMIDVADDTLILKVNEETVTFNILKAMEHLKERERWEELKGDEDESLEKKKKTPQIKLKQLPSHLKYVFLSEKYKNPAIICASLSDLQEEKLLRT</sequence>
<dbReference type="PANTHER" id="PTHR33067:SF9">
    <property type="entry name" value="RNA-DIRECTED DNA POLYMERASE"/>
    <property type="match status" value="1"/>
</dbReference>
<reference evidence="2" key="2">
    <citation type="submission" date="2025-08" db="UniProtKB">
        <authorList>
            <consortium name="RefSeq"/>
        </authorList>
    </citation>
    <scope>IDENTIFICATION</scope>
    <source>
        <tissue evidence="2">Etiolated seedlings</tissue>
    </source>
</reference>
<reference evidence="1" key="1">
    <citation type="journal article" date="2013" name="Nat. Biotechnol.">
        <title>Draft genome sequence of chickpea (Cicer arietinum) provides a resource for trait improvement.</title>
        <authorList>
            <person name="Varshney R.K."/>
            <person name="Song C."/>
            <person name="Saxena R.K."/>
            <person name="Azam S."/>
            <person name="Yu S."/>
            <person name="Sharpe A.G."/>
            <person name="Cannon S."/>
            <person name="Baek J."/>
            <person name="Rosen B.D."/>
            <person name="Tar'an B."/>
            <person name="Millan T."/>
            <person name="Zhang X."/>
            <person name="Ramsay L.D."/>
            <person name="Iwata A."/>
            <person name="Wang Y."/>
            <person name="Nelson W."/>
            <person name="Farmer A.D."/>
            <person name="Gaur P.M."/>
            <person name="Soderlund C."/>
            <person name="Penmetsa R.V."/>
            <person name="Xu C."/>
            <person name="Bharti A.K."/>
            <person name="He W."/>
            <person name="Winter P."/>
            <person name="Zhao S."/>
            <person name="Hane J.K."/>
            <person name="Carrasquilla-Garcia N."/>
            <person name="Condie J.A."/>
            <person name="Upadhyaya H.D."/>
            <person name="Luo M.C."/>
            <person name="Thudi M."/>
            <person name="Gowda C.L."/>
            <person name="Singh N.P."/>
            <person name="Lichtenzveig J."/>
            <person name="Gali K.K."/>
            <person name="Rubio J."/>
            <person name="Nadarajan N."/>
            <person name="Dolezel J."/>
            <person name="Bansal K.C."/>
            <person name="Xu X."/>
            <person name="Edwards D."/>
            <person name="Zhang G."/>
            <person name="Kahl G."/>
            <person name="Gil J."/>
            <person name="Singh K.B."/>
            <person name="Datta S.K."/>
            <person name="Jackson S.A."/>
            <person name="Wang J."/>
            <person name="Cook D.R."/>
        </authorList>
    </citation>
    <scope>NUCLEOTIDE SEQUENCE [LARGE SCALE GENOMIC DNA]</scope>
    <source>
        <strain evidence="1">cv. CDC Frontier</strain>
    </source>
</reference>
<gene>
    <name evidence="2" type="primary">LOC101512797</name>
</gene>
<dbReference type="OrthoDB" id="778454at2759"/>
<dbReference type="PaxDb" id="3827-XP_004491974.1"/>
<protein>
    <submittedName>
        <fullName evidence="2">Uncharacterized protein LOC101512797</fullName>
    </submittedName>
</protein>
<dbReference type="Proteomes" id="UP000087171">
    <property type="component" value="Chromosome Ca3"/>
</dbReference>
<dbReference type="CDD" id="cd00303">
    <property type="entry name" value="retropepsin_like"/>
    <property type="match status" value="1"/>
</dbReference>
<dbReference type="InterPro" id="IPR021109">
    <property type="entry name" value="Peptidase_aspartic_dom_sf"/>
</dbReference>
<proteinExistence type="predicted"/>
<keyword evidence="1" id="KW-1185">Reference proteome</keyword>
<dbReference type="RefSeq" id="XP_004491974.1">
    <property type="nucleotide sequence ID" value="XM_004491917.1"/>
</dbReference>
<organism evidence="1 2">
    <name type="scientific">Cicer arietinum</name>
    <name type="common">Chickpea</name>
    <name type="synonym">Garbanzo</name>
    <dbReference type="NCBI Taxonomy" id="3827"/>
    <lineage>
        <taxon>Eukaryota</taxon>
        <taxon>Viridiplantae</taxon>
        <taxon>Streptophyta</taxon>
        <taxon>Embryophyta</taxon>
        <taxon>Tracheophyta</taxon>
        <taxon>Spermatophyta</taxon>
        <taxon>Magnoliopsida</taxon>
        <taxon>eudicotyledons</taxon>
        <taxon>Gunneridae</taxon>
        <taxon>Pentapetalae</taxon>
        <taxon>rosids</taxon>
        <taxon>fabids</taxon>
        <taxon>Fabales</taxon>
        <taxon>Fabaceae</taxon>
        <taxon>Papilionoideae</taxon>
        <taxon>50 kb inversion clade</taxon>
        <taxon>NPAAA clade</taxon>
        <taxon>Hologalegina</taxon>
        <taxon>IRL clade</taxon>
        <taxon>Cicereae</taxon>
        <taxon>Cicer</taxon>
    </lineage>
</organism>
<dbReference type="eggNOG" id="KOG0017">
    <property type="taxonomic scope" value="Eukaryota"/>
</dbReference>
<accession>A0A1S2XNA3</accession>
<dbReference type="AlphaFoldDB" id="A0A1S2XNA3"/>
<evidence type="ECO:0000313" key="2">
    <source>
        <dbReference type="RefSeq" id="XP_004491974.1"/>
    </source>
</evidence>
<dbReference type="Gene3D" id="2.40.70.10">
    <property type="entry name" value="Acid Proteases"/>
    <property type="match status" value="1"/>
</dbReference>
<evidence type="ECO:0000313" key="1">
    <source>
        <dbReference type="Proteomes" id="UP000087171"/>
    </source>
</evidence>
<name>A0A1S2XNA3_CICAR</name>
<dbReference type="PANTHER" id="PTHR33067">
    <property type="entry name" value="RNA-DIRECTED DNA POLYMERASE-RELATED"/>
    <property type="match status" value="1"/>
</dbReference>